<sequence length="135" mass="14415">MAIFEVARFSTLPEGELAVALLKRHGIDARLPDRDMATVNPDLLIAIGGVRVVAPDHQIVEARQIIAQARSGAFEDADDETGDWQIDAVAGKVGELDEQDIRGVLGTSKKAGVFVILAFLLLSMASCLLIPMGGY</sequence>
<keyword evidence="3" id="KW-1185">Reference proteome</keyword>
<reference evidence="2 3" key="1">
    <citation type="submission" date="2021-01" db="EMBL/GenBank/DDBJ databases">
        <title>Brevundimonas vitis sp. nov., an bacterium isolated from grape (Vitis vinifera).</title>
        <authorList>
            <person name="Jiang L."/>
            <person name="Lee J."/>
        </authorList>
    </citation>
    <scope>NUCLEOTIDE SEQUENCE [LARGE SCALE GENOMIC DNA]</scope>
    <source>
        <strain evidence="2 3">GRTSA-9</strain>
    </source>
</reference>
<organism evidence="2 3">
    <name type="scientific">Brevundimonas vitisensis</name>
    <dbReference type="NCBI Taxonomy" id="2800818"/>
    <lineage>
        <taxon>Bacteria</taxon>
        <taxon>Pseudomonadati</taxon>
        <taxon>Pseudomonadota</taxon>
        <taxon>Alphaproteobacteria</taxon>
        <taxon>Caulobacterales</taxon>
        <taxon>Caulobacteraceae</taxon>
        <taxon>Brevundimonas</taxon>
    </lineage>
</organism>
<keyword evidence="1" id="KW-0812">Transmembrane</keyword>
<protein>
    <recommendedName>
        <fullName evidence="4">DUF2007 domain-containing protein</fullName>
    </recommendedName>
</protein>
<dbReference type="RefSeq" id="WP_201104392.1">
    <property type="nucleotide sequence ID" value="NZ_CP067977.1"/>
</dbReference>
<keyword evidence="1" id="KW-1133">Transmembrane helix</keyword>
<proteinExistence type="predicted"/>
<keyword evidence="1" id="KW-0472">Membrane</keyword>
<dbReference type="EMBL" id="CP067977">
    <property type="protein sequence ID" value="QQQ19905.1"/>
    <property type="molecule type" value="Genomic_DNA"/>
</dbReference>
<evidence type="ECO:0000256" key="1">
    <source>
        <dbReference type="SAM" id="Phobius"/>
    </source>
</evidence>
<dbReference type="Proteomes" id="UP000595448">
    <property type="component" value="Chromosome"/>
</dbReference>
<evidence type="ECO:0008006" key="4">
    <source>
        <dbReference type="Google" id="ProtNLM"/>
    </source>
</evidence>
<feature type="transmembrane region" description="Helical" evidence="1">
    <location>
        <begin position="111"/>
        <end position="132"/>
    </location>
</feature>
<accession>A0ABX7BWM5</accession>
<gene>
    <name evidence="2" type="ORF">JIP62_07425</name>
</gene>
<evidence type="ECO:0000313" key="3">
    <source>
        <dbReference type="Proteomes" id="UP000595448"/>
    </source>
</evidence>
<name>A0ABX7BWM5_9CAUL</name>
<evidence type="ECO:0000313" key="2">
    <source>
        <dbReference type="EMBL" id="QQQ19905.1"/>
    </source>
</evidence>